<name>A0ABY0D9F7_9BRAD</name>
<dbReference type="Proteomes" id="UP000289946">
    <property type="component" value="Unassembled WGS sequence"/>
</dbReference>
<accession>A0ABY0D9F7</accession>
<protein>
    <submittedName>
        <fullName evidence="1">Uncharacterized protein</fullName>
    </submittedName>
</protein>
<keyword evidence="2" id="KW-1185">Reference proteome</keyword>
<dbReference type="EMBL" id="RDRA01000033">
    <property type="protein sequence ID" value="RXG86755.1"/>
    <property type="molecule type" value="Genomic_DNA"/>
</dbReference>
<evidence type="ECO:0000313" key="1">
    <source>
        <dbReference type="EMBL" id="RXG86755.1"/>
    </source>
</evidence>
<dbReference type="RefSeq" id="WP_128942695.1">
    <property type="nucleotide sequence ID" value="NZ_RDRA01000033.1"/>
</dbReference>
<gene>
    <name evidence="1" type="ORF">EAS62_36980</name>
</gene>
<evidence type="ECO:0000313" key="2">
    <source>
        <dbReference type="Proteomes" id="UP000289946"/>
    </source>
</evidence>
<proteinExistence type="predicted"/>
<reference evidence="1 2" key="1">
    <citation type="submission" date="2018-10" db="EMBL/GenBank/DDBJ databases">
        <title>Bradyrhizobium sp. nov., isolated from effective nodules of peanut in China.</title>
        <authorList>
            <person name="Li Y."/>
        </authorList>
    </citation>
    <scope>NUCLEOTIDE SEQUENCE [LARGE SCALE GENOMIC DNA]</scope>
    <source>
        <strain evidence="1 2">CCBAU 51781</strain>
    </source>
</reference>
<sequence>MTTVIKFRPRQKSQDHLPQQRPLQVLNEVAALLAQVKTLEIGSPEELRETLFILDLANVYIRLFIGQIDSEGARKQLLAQSVRINQLIEESRS</sequence>
<organism evidence="1 2">
    <name type="scientific">Bradyrhizobium zhanjiangense</name>
    <dbReference type="NCBI Taxonomy" id="1325107"/>
    <lineage>
        <taxon>Bacteria</taxon>
        <taxon>Pseudomonadati</taxon>
        <taxon>Pseudomonadota</taxon>
        <taxon>Alphaproteobacteria</taxon>
        <taxon>Hyphomicrobiales</taxon>
        <taxon>Nitrobacteraceae</taxon>
        <taxon>Bradyrhizobium</taxon>
    </lineage>
</organism>
<comment type="caution">
    <text evidence="1">The sequence shown here is derived from an EMBL/GenBank/DDBJ whole genome shotgun (WGS) entry which is preliminary data.</text>
</comment>